<dbReference type="Proteomes" id="UP000887116">
    <property type="component" value="Unassembled WGS sequence"/>
</dbReference>
<evidence type="ECO:0000313" key="3">
    <source>
        <dbReference type="Proteomes" id="UP000887116"/>
    </source>
</evidence>
<keyword evidence="1" id="KW-0812">Transmembrane</keyword>
<dbReference type="AlphaFoldDB" id="A0A8X6KIP0"/>
<keyword evidence="1" id="KW-1133">Transmembrane helix</keyword>
<evidence type="ECO:0000313" key="2">
    <source>
        <dbReference type="EMBL" id="GFQ74826.1"/>
    </source>
</evidence>
<comment type="caution">
    <text evidence="2">The sequence shown here is derived from an EMBL/GenBank/DDBJ whole genome shotgun (WGS) entry which is preliminary data.</text>
</comment>
<organism evidence="2 3">
    <name type="scientific">Trichonephila clavata</name>
    <name type="common">Joro spider</name>
    <name type="synonym">Nephila clavata</name>
    <dbReference type="NCBI Taxonomy" id="2740835"/>
    <lineage>
        <taxon>Eukaryota</taxon>
        <taxon>Metazoa</taxon>
        <taxon>Ecdysozoa</taxon>
        <taxon>Arthropoda</taxon>
        <taxon>Chelicerata</taxon>
        <taxon>Arachnida</taxon>
        <taxon>Araneae</taxon>
        <taxon>Araneomorphae</taxon>
        <taxon>Entelegynae</taxon>
        <taxon>Araneoidea</taxon>
        <taxon>Nephilidae</taxon>
        <taxon>Trichonephila</taxon>
    </lineage>
</organism>
<protein>
    <submittedName>
        <fullName evidence="2">Uncharacterized protein</fullName>
    </submittedName>
</protein>
<dbReference type="EMBL" id="BMAO01021483">
    <property type="protein sequence ID" value="GFQ74826.1"/>
    <property type="molecule type" value="Genomic_DNA"/>
</dbReference>
<keyword evidence="3" id="KW-1185">Reference proteome</keyword>
<evidence type="ECO:0000256" key="1">
    <source>
        <dbReference type="SAM" id="Phobius"/>
    </source>
</evidence>
<feature type="transmembrane region" description="Helical" evidence="1">
    <location>
        <begin position="75"/>
        <end position="95"/>
    </location>
</feature>
<reference evidence="2" key="1">
    <citation type="submission" date="2020-07" db="EMBL/GenBank/DDBJ databases">
        <title>Multicomponent nature underlies the extraordinary mechanical properties of spider dragline silk.</title>
        <authorList>
            <person name="Kono N."/>
            <person name="Nakamura H."/>
            <person name="Mori M."/>
            <person name="Yoshida Y."/>
            <person name="Ohtoshi R."/>
            <person name="Malay A.D."/>
            <person name="Moran D.A.P."/>
            <person name="Tomita M."/>
            <person name="Numata K."/>
            <person name="Arakawa K."/>
        </authorList>
    </citation>
    <scope>NUCLEOTIDE SEQUENCE</scope>
</reference>
<keyword evidence="1" id="KW-0472">Membrane</keyword>
<name>A0A8X6KIP0_TRICU</name>
<accession>A0A8X6KIP0</accession>
<sequence>MSNLKPLSTSHIGFQNFGHPKLNDCTHVFLRVDKDFPSLSQPYTGLYDVPSKKEKHRTITINGKKSCLSLDRVKLVFCPRICPILFLILLLMQIITLPSSNNILTTTSGRWYFLQPL</sequence>
<gene>
    <name evidence="2" type="ORF">TNCT_233691</name>
</gene>
<proteinExistence type="predicted"/>